<keyword evidence="7" id="KW-1185">Reference proteome</keyword>
<accession>A0A8J7M2Z3</accession>
<reference evidence="6" key="1">
    <citation type="submission" date="2020-12" db="EMBL/GenBank/DDBJ databases">
        <title>Geomonas sp. Red875, isolated from river sediment.</title>
        <authorList>
            <person name="Xu Z."/>
            <person name="Zhang Z."/>
            <person name="Masuda Y."/>
            <person name="Itoh H."/>
            <person name="Senoo K."/>
        </authorList>
    </citation>
    <scope>NUCLEOTIDE SEQUENCE</scope>
    <source>
        <strain evidence="6">Red875</strain>
    </source>
</reference>
<evidence type="ECO:0000256" key="3">
    <source>
        <dbReference type="ARBA" id="ARBA00022679"/>
    </source>
</evidence>
<protein>
    <submittedName>
        <fullName evidence="6">Glycosyltransferase family 2 protein</fullName>
    </submittedName>
</protein>
<dbReference type="PANTHER" id="PTHR43630">
    <property type="entry name" value="POLY-BETA-1,6-N-ACETYL-D-GLUCOSAMINE SYNTHASE"/>
    <property type="match status" value="1"/>
</dbReference>
<evidence type="ECO:0000313" key="6">
    <source>
        <dbReference type="EMBL" id="MBJ6727569.1"/>
    </source>
</evidence>
<feature type="transmembrane region" description="Helical" evidence="4">
    <location>
        <begin position="312"/>
        <end position="332"/>
    </location>
</feature>
<dbReference type="RefSeq" id="WP_199386705.1">
    <property type="nucleotide sequence ID" value="NZ_JAEMHM010000025.1"/>
</dbReference>
<feature type="transmembrane region" description="Helical" evidence="4">
    <location>
        <begin position="287"/>
        <end position="306"/>
    </location>
</feature>
<comment type="caution">
    <text evidence="6">The sequence shown here is derived from an EMBL/GenBank/DDBJ whole genome shotgun (WGS) entry which is preliminary data.</text>
</comment>
<feature type="domain" description="Glycosyltransferase 2-like" evidence="5">
    <location>
        <begin position="44"/>
        <end position="171"/>
    </location>
</feature>
<keyword evidence="2" id="KW-0328">Glycosyltransferase</keyword>
<dbReference type="InterPro" id="IPR029044">
    <property type="entry name" value="Nucleotide-diphossugar_trans"/>
</dbReference>
<dbReference type="CDD" id="cd06439">
    <property type="entry name" value="CESA_like_1"/>
    <property type="match status" value="1"/>
</dbReference>
<dbReference type="PANTHER" id="PTHR43630:SF1">
    <property type="entry name" value="POLY-BETA-1,6-N-ACETYL-D-GLUCOSAMINE SYNTHASE"/>
    <property type="match status" value="1"/>
</dbReference>
<evidence type="ECO:0000256" key="1">
    <source>
        <dbReference type="ARBA" id="ARBA00006739"/>
    </source>
</evidence>
<dbReference type="EMBL" id="JAEMHM010000025">
    <property type="protein sequence ID" value="MBJ6727569.1"/>
    <property type="molecule type" value="Genomic_DNA"/>
</dbReference>
<dbReference type="InterPro" id="IPR001173">
    <property type="entry name" value="Glyco_trans_2-like"/>
</dbReference>
<dbReference type="Gene3D" id="3.90.550.10">
    <property type="entry name" value="Spore Coat Polysaccharide Biosynthesis Protein SpsA, Chain A"/>
    <property type="match status" value="1"/>
</dbReference>
<comment type="similarity">
    <text evidence="1">Belongs to the glycosyltransferase 2 family.</text>
</comment>
<keyword evidence="4" id="KW-0472">Membrane</keyword>
<proteinExistence type="inferred from homology"/>
<evidence type="ECO:0000256" key="2">
    <source>
        <dbReference type="ARBA" id="ARBA00022676"/>
    </source>
</evidence>
<keyword evidence="3" id="KW-0808">Transferase</keyword>
<sequence>MEDLLFVLFFLAAYPYLIFPFLVQLVGLTAGKGWTQGEMLPKVSMIVSFYNEEAVIADKIHNALKLDYPRELIEIAIVSDGSTDRTNRIADSFEDPRVSRYLFTERKGKTACLNQVIPHLTGEVIVFSDANAMFPPDAIRKLVRNFADPEVGLATGWTKYRKKSGDEETSSLYAGLERSVKYAESLISSCVGADGAIFGIRKGLYQPLKDYDINDFVIPLNVIAQRKRVVLDPELFCLEPPASDGGKEFRRQTRITNRTLGAIARNRTMLNPLRYRSFAFFLWSHKVLRFLAPFWSLGVFATALYLAFTSLFYAFFAAVLAFFVGMGIAGLLTMRGGRLTRLCSFLLLTFWAQAIGWGRWIQRKNDVLWKPER</sequence>
<evidence type="ECO:0000259" key="5">
    <source>
        <dbReference type="Pfam" id="PF00535"/>
    </source>
</evidence>
<dbReference type="SUPFAM" id="SSF53448">
    <property type="entry name" value="Nucleotide-diphospho-sugar transferases"/>
    <property type="match status" value="1"/>
</dbReference>
<evidence type="ECO:0000313" key="7">
    <source>
        <dbReference type="Proteomes" id="UP000636888"/>
    </source>
</evidence>
<feature type="transmembrane region" description="Helical" evidence="4">
    <location>
        <begin position="339"/>
        <end position="361"/>
    </location>
</feature>
<feature type="transmembrane region" description="Helical" evidence="4">
    <location>
        <begin position="6"/>
        <end position="30"/>
    </location>
</feature>
<dbReference type="AlphaFoldDB" id="A0A8J7M2Z3"/>
<keyword evidence="4" id="KW-1133">Transmembrane helix</keyword>
<dbReference type="GO" id="GO:0016757">
    <property type="term" value="F:glycosyltransferase activity"/>
    <property type="evidence" value="ECO:0007669"/>
    <property type="project" value="UniProtKB-KW"/>
</dbReference>
<organism evidence="6 7">
    <name type="scientific">Geomesophilobacter sediminis</name>
    <dbReference type="NCBI Taxonomy" id="2798584"/>
    <lineage>
        <taxon>Bacteria</taxon>
        <taxon>Pseudomonadati</taxon>
        <taxon>Thermodesulfobacteriota</taxon>
        <taxon>Desulfuromonadia</taxon>
        <taxon>Geobacterales</taxon>
        <taxon>Geobacteraceae</taxon>
        <taxon>Geomesophilobacter</taxon>
    </lineage>
</organism>
<name>A0A8J7M2Z3_9BACT</name>
<gene>
    <name evidence="6" type="ORF">JFN93_22875</name>
</gene>
<dbReference type="Proteomes" id="UP000636888">
    <property type="component" value="Unassembled WGS sequence"/>
</dbReference>
<dbReference type="Pfam" id="PF00535">
    <property type="entry name" value="Glycos_transf_2"/>
    <property type="match status" value="1"/>
</dbReference>
<evidence type="ECO:0000256" key="4">
    <source>
        <dbReference type="SAM" id="Phobius"/>
    </source>
</evidence>
<keyword evidence="4" id="KW-0812">Transmembrane</keyword>